<organism evidence="2 3">
    <name type="scientific">Hoeflea marina</name>
    <dbReference type="NCBI Taxonomy" id="274592"/>
    <lineage>
        <taxon>Bacteria</taxon>
        <taxon>Pseudomonadati</taxon>
        <taxon>Pseudomonadota</taxon>
        <taxon>Alphaproteobacteria</taxon>
        <taxon>Hyphomicrobiales</taxon>
        <taxon>Rhizobiaceae</taxon>
        <taxon>Hoeflea</taxon>
    </lineage>
</organism>
<dbReference type="Pfam" id="PF00903">
    <property type="entry name" value="Glyoxalase"/>
    <property type="match status" value="1"/>
</dbReference>
<dbReference type="AlphaFoldDB" id="A0A317PR27"/>
<accession>A0A317PR27</accession>
<dbReference type="Proteomes" id="UP000246352">
    <property type="component" value="Unassembled WGS sequence"/>
</dbReference>
<comment type="caution">
    <text evidence="2">The sequence shown here is derived from an EMBL/GenBank/DDBJ whole genome shotgun (WGS) entry which is preliminary data.</text>
</comment>
<dbReference type="InterPro" id="IPR029068">
    <property type="entry name" value="Glyas_Bleomycin-R_OHBP_Dase"/>
</dbReference>
<evidence type="ECO:0000313" key="2">
    <source>
        <dbReference type="EMBL" id="PWW03941.1"/>
    </source>
</evidence>
<name>A0A317PR27_9HYPH</name>
<dbReference type="GO" id="GO:0051213">
    <property type="term" value="F:dioxygenase activity"/>
    <property type="evidence" value="ECO:0007669"/>
    <property type="project" value="UniProtKB-KW"/>
</dbReference>
<keyword evidence="2" id="KW-0223">Dioxygenase</keyword>
<dbReference type="Gene3D" id="3.30.720.110">
    <property type="match status" value="1"/>
</dbReference>
<dbReference type="InterPro" id="IPR037523">
    <property type="entry name" value="VOC_core"/>
</dbReference>
<dbReference type="GO" id="GO:0016829">
    <property type="term" value="F:lyase activity"/>
    <property type="evidence" value="ECO:0007669"/>
    <property type="project" value="UniProtKB-KW"/>
</dbReference>
<dbReference type="InterPro" id="IPR004360">
    <property type="entry name" value="Glyas_Fos-R_dOase_dom"/>
</dbReference>
<sequence length="123" mass="13214">MSDFNFVLQYVADPAASAVFYSGFLDSPVIESSDSFCMLPLGGGVMLGLWKQDTVEPAPESAPGGNEIGFGVSDAAAVDAMYTDWLQRGVKMAQVPTTMDFGRTFVALDPDGHRLRVFSRPAK</sequence>
<dbReference type="EMBL" id="QGTR01000001">
    <property type="protein sequence ID" value="PWW03941.1"/>
    <property type="molecule type" value="Genomic_DNA"/>
</dbReference>
<keyword evidence="2" id="KW-0456">Lyase</keyword>
<dbReference type="OrthoDB" id="9806945at2"/>
<dbReference type="Gene3D" id="3.30.720.120">
    <property type="match status" value="1"/>
</dbReference>
<dbReference type="InterPro" id="IPR026275">
    <property type="entry name" value="Glyoxalase/dOase/EhpR"/>
</dbReference>
<evidence type="ECO:0000313" key="3">
    <source>
        <dbReference type="Proteomes" id="UP000246352"/>
    </source>
</evidence>
<dbReference type="RefSeq" id="WP_110030435.1">
    <property type="nucleotide sequence ID" value="NZ_QGTR01000001.1"/>
</dbReference>
<protein>
    <submittedName>
        <fullName evidence="2">Catechol 2,3-dioxygenase-like lactoylglutathione lyase family enzyme</fullName>
    </submittedName>
</protein>
<keyword evidence="3" id="KW-1185">Reference proteome</keyword>
<dbReference type="PIRSF" id="PIRSF039020">
    <property type="entry name" value="EhpR"/>
    <property type="match status" value="1"/>
</dbReference>
<evidence type="ECO:0000259" key="1">
    <source>
        <dbReference type="PROSITE" id="PS51819"/>
    </source>
</evidence>
<gene>
    <name evidence="2" type="ORF">DFR52_101630</name>
</gene>
<reference evidence="2 3" key="1">
    <citation type="submission" date="2018-05" db="EMBL/GenBank/DDBJ databases">
        <title>Genomic Encyclopedia of Type Strains, Phase IV (KMG-IV): sequencing the most valuable type-strain genomes for metagenomic binning, comparative biology and taxonomic classification.</title>
        <authorList>
            <person name="Goeker M."/>
        </authorList>
    </citation>
    <scope>NUCLEOTIDE SEQUENCE [LARGE SCALE GENOMIC DNA]</scope>
    <source>
        <strain evidence="2 3">DSM 16791</strain>
    </source>
</reference>
<feature type="domain" description="VOC" evidence="1">
    <location>
        <begin position="3"/>
        <end position="120"/>
    </location>
</feature>
<proteinExistence type="predicted"/>
<dbReference type="PROSITE" id="PS51819">
    <property type="entry name" value="VOC"/>
    <property type="match status" value="1"/>
</dbReference>
<dbReference type="SUPFAM" id="SSF54593">
    <property type="entry name" value="Glyoxalase/Bleomycin resistance protein/Dihydroxybiphenyl dioxygenase"/>
    <property type="match status" value="1"/>
</dbReference>
<keyword evidence="2" id="KW-0560">Oxidoreductase</keyword>